<dbReference type="Proteomes" id="UP000176241">
    <property type="component" value="Unassembled WGS sequence"/>
</dbReference>
<comment type="cofactor">
    <cofactor evidence="1">
        <name>Zn(2+)</name>
        <dbReference type="ChEBI" id="CHEBI:29105"/>
    </cofactor>
</comment>
<evidence type="ECO:0000256" key="3">
    <source>
        <dbReference type="ARBA" id="ARBA00007931"/>
    </source>
</evidence>
<dbReference type="GO" id="GO:0008237">
    <property type="term" value="F:metallopeptidase activity"/>
    <property type="evidence" value="ECO:0007669"/>
    <property type="project" value="UniProtKB-KW"/>
</dbReference>
<evidence type="ECO:0000313" key="14">
    <source>
        <dbReference type="EMBL" id="OGY44994.1"/>
    </source>
</evidence>
<evidence type="ECO:0000256" key="9">
    <source>
        <dbReference type="ARBA" id="ARBA00022833"/>
    </source>
</evidence>
<evidence type="ECO:0000256" key="10">
    <source>
        <dbReference type="ARBA" id="ARBA00022989"/>
    </source>
</evidence>
<dbReference type="CDD" id="cd06158">
    <property type="entry name" value="S2P-M50_like_1"/>
    <property type="match status" value="1"/>
</dbReference>
<keyword evidence="6 13" id="KW-0812">Transmembrane</keyword>
<comment type="caution">
    <text evidence="14">The sequence shown here is derived from an EMBL/GenBank/DDBJ whole genome shotgun (WGS) entry which is preliminary data.</text>
</comment>
<dbReference type="InterPro" id="IPR044537">
    <property type="entry name" value="Rip2-like"/>
</dbReference>
<dbReference type="GO" id="GO:0005886">
    <property type="term" value="C:plasma membrane"/>
    <property type="evidence" value="ECO:0007669"/>
    <property type="project" value="UniProtKB-SubCell"/>
</dbReference>
<dbReference type="PANTHER" id="PTHR35864">
    <property type="entry name" value="ZINC METALLOPROTEASE MJ0611-RELATED"/>
    <property type="match status" value="1"/>
</dbReference>
<evidence type="ECO:0000256" key="11">
    <source>
        <dbReference type="ARBA" id="ARBA00023049"/>
    </source>
</evidence>
<evidence type="ECO:0000256" key="13">
    <source>
        <dbReference type="SAM" id="Phobius"/>
    </source>
</evidence>
<evidence type="ECO:0000256" key="2">
    <source>
        <dbReference type="ARBA" id="ARBA00004651"/>
    </source>
</evidence>
<feature type="transmembrane region" description="Helical" evidence="13">
    <location>
        <begin position="92"/>
        <end position="114"/>
    </location>
</feature>
<comment type="subcellular location">
    <subcellularLocation>
        <location evidence="2">Cell membrane</location>
        <topology evidence="2">Multi-pass membrane protein</topology>
    </subcellularLocation>
</comment>
<feature type="transmembrane region" description="Helical" evidence="13">
    <location>
        <begin position="126"/>
        <end position="147"/>
    </location>
</feature>
<protein>
    <recommendedName>
        <fullName evidence="16">Peptidase M50 domain-containing protein</fullName>
    </recommendedName>
</protein>
<keyword evidence="12 13" id="KW-0472">Membrane</keyword>
<organism evidence="14 15">
    <name type="scientific">Candidatus Buchananbacteria bacterium RIFCSPHIGHO2_01_FULL_39_8</name>
    <dbReference type="NCBI Taxonomy" id="1797533"/>
    <lineage>
        <taxon>Bacteria</taxon>
        <taxon>Candidatus Buchananiibacteriota</taxon>
    </lineage>
</organism>
<evidence type="ECO:0000313" key="15">
    <source>
        <dbReference type="Proteomes" id="UP000176241"/>
    </source>
</evidence>
<reference evidence="14 15" key="1">
    <citation type="journal article" date="2016" name="Nat. Commun.">
        <title>Thousands of microbial genomes shed light on interconnected biogeochemical processes in an aquifer system.</title>
        <authorList>
            <person name="Anantharaman K."/>
            <person name="Brown C.T."/>
            <person name="Hug L.A."/>
            <person name="Sharon I."/>
            <person name="Castelle C.J."/>
            <person name="Probst A.J."/>
            <person name="Thomas B.C."/>
            <person name="Singh A."/>
            <person name="Wilkins M.J."/>
            <person name="Karaoz U."/>
            <person name="Brodie E.L."/>
            <person name="Williams K.H."/>
            <person name="Hubbard S.S."/>
            <person name="Banfield J.F."/>
        </authorList>
    </citation>
    <scope>NUCLEOTIDE SEQUENCE [LARGE SCALE GENOMIC DNA]</scope>
</reference>
<sequence length="215" mass="24072">MDILVLIIYIVVFLYSVILHEIAHGWVANRFGDDTARISGRLSLNPLVHIDPFGSIIFPLLLYLSTGFAFGYAKPVPVNPYRLQGGKVAYRWVTLAGVLTNFSLAIISALVFKIATQVFDLGPNNLGVIFFQLALLLNLVLAVFNSLPLPGFDGFNFLTTFDIFGRFISKTPIGNPLFMVRYGLLVSLLILFLIWPFIGNIIYFFINLFSRIFGI</sequence>
<feature type="transmembrane region" description="Helical" evidence="13">
    <location>
        <begin position="48"/>
        <end position="72"/>
    </location>
</feature>
<evidence type="ECO:0000256" key="1">
    <source>
        <dbReference type="ARBA" id="ARBA00001947"/>
    </source>
</evidence>
<evidence type="ECO:0000256" key="6">
    <source>
        <dbReference type="ARBA" id="ARBA00022692"/>
    </source>
</evidence>
<keyword evidence="11" id="KW-0482">Metalloprotease</keyword>
<evidence type="ECO:0000256" key="7">
    <source>
        <dbReference type="ARBA" id="ARBA00022723"/>
    </source>
</evidence>
<keyword evidence="8" id="KW-0378">Hydrolase</keyword>
<name>A0A1G1XYI0_9BACT</name>
<gene>
    <name evidence="14" type="ORF">A2731_00420</name>
</gene>
<dbReference type="GO" id="GO:0046872">
    <property type="term" value="F:metal ion binding"/>
    <property type="evidence" value="ECO:0007669"/>
    <property type="project" value="UniProtKB-KW"/>
</dbReference>
<comment type="similarity">
    <text evidence="3">Belongs to the peptidase M50B family.</text>
</comment>
<accession>A0A1G1XYI0</accession>
<evidence type="ECO:0000256" key="5">
    <source>
        <dbReference type="ARBA" id="ARBA00022670"/>
    </source>
</evidence>
<dbReference type="STRING" id="1797533.A2731_00420"/>
<dbReference type="AlphaFoldDB" id="A0A1G1XYI0"/>
<feature type="transmembrane region" description="Helical" evidence="13">
    <location>
        <begin position="6"/>
        <end position="27"/>
    </location>
</feature>
<keyword evidence="5" id="KW-0645">Protease</keyword>
<dbReference type="PANTHER" id="PTHR35864:SF1">
    <property type="entry name" value="ZINC METALLOPROTEASE YWHC-RELATED"/>
    <property type="match status" value="1"/>
</dbReference>
<proteinExistence type="inferred from homology"/>
<dbReference type="EMBL" id="MHIC01000020">
    <property type="protein sequence ID" value="OGY44994.1"/>
    <property type="molecule type" value="Genomic_DNA"/>
</dbReference>
<evidence type="ECO:0000256" key="4">
    <source>
        <dbReference type="ARBA" id="ARBA00022475"/>
    </source>
</evidence>
<dbReference type="InterPro" id="IPR052348">
    <property type="entry name" value="Metallopeptidase_M50B"/>
</dbReference>
<keyword evidence="10 13" id="KW-1133">Transmembrane helix</keyword>
<keyword evidence="7" id="KW-0479">Metal-binding</keyword>
<evidence type="ECO:0000256" key="12">
    <source>
        <dbReference type="ARBA" id="ARBA00023136"/>
    </source>
</evidence>
<dbReference type="GO" id="GO:0006508">
    <property type="term" value="P:proteolysis"/>
    <property type="evidence" value="ECO:0007669"/>
    <property type="project" value="UniProtKB-KW"/>
</dbReference>
<keyword evidence="4" id="KW-1003">Cell membrane</keyword>
<feature type="transmembrane region" description="Helical" evidence="13">
    <location>
        <begin position="182"/>
        <end position="206"/>
    </location>
</feature>
<evidence type="ECO:0000256" key="8">
    <source>
        <dbReference type="ARBA" id="ARBA00022801"/>
    </source>
</evidence>
<keyword evidence="9" id="KW-0862">Zinc</keyword>
<evidence type="ECO:0008006" key="16">
    <source>
        <dbReference type="Google" id="ProtNLM"/>
    </source>
</evidence>